<dbReference type="EMBL" id="CP046884">
    <property type="protein sequence ID" value="QNQ89652.1"/>
    <property type="molecule type" value="Genomic_DNA"/>
</dbReference>
<evidence type="ECO:0000313" key="3">
    <source>
        <dbReference type="EMBL" id="QNQ89652.1"/>
    </source>
</evidence>
<feature type="transmembrane region" description="Helical" evidence="2">
    <location>
        <begin position="542"/>
        <end position="561"/>
    </location>
</feature>
<feature type="transmembrane region" description="Helical" evidence="2">
    <location>
        <begin position="443"/>
        <end position="461"/>
    </location>
</feature>
<dbReference type="AlphaFoldDB" id="A0A7H0SM77"/>
<name>A0A7H0SM77_9CORY</name>
<feature type="transmembrane region" description="Helical" evidence="2">
    <location>
        <begin position="506"/>
        <end position="530"/>
    </location>
</feature>
<gene>
    <name evidence="3" type="ORF">GP475_02590</name>
</gene>
<reference evidence="3 4" key="1">
    <citation type="submission" date="2019-12" db="EMBL/GenBank/DDBJ databases">
        <title>Corynebacterium sp. nov., isolated from feces of the Anser Albifrons in China.</title>
        <authorList>
            <person name="Liu Q."/>
        </authorList>
    </citation>
    <scope>NUCLEOTIDE SEQUENCE [LARGE SCALE GENOMIC DNA]</scope>
    <source>
        <strain evidence="3 4">4H37-19</strain>
    </source>
</reference>
<feature type="transmembrane region" description="Helical" evidence="2">
    <location>
        <begin position="275"/>
        <end position="293"/>
    </location>
</feature>
<evidence type="ECO:0000313" key="4">
    <source>
        <dbReference type="Proteomes" id="UP000516320"/>
    </source>
</evidence>
<feature type="transmembrane region" description="Helical" evidence="2">
    <location>
        <begin position="145"/>
        <end position="165"/>
    </location>
</feature>
<keyword evidence="2" id="KW-0472">Membrane</keyword>
<dbReference type="RefSeq" id="WP_187975104.1">
    <property type="nucleotide sequence ID" value="NZ_CP046884.1"/>
</dbReference>
<feature type="transmembrane region" description="Helical" evidence="2">
    <location>
        <begin position="342"/>
        <end position="361"/>
    </location>
</feature>
<feature type="transmembrane region" description="Helical" evidence="2">
    <location>
        <begin position="241"/>
        <end position="263"/>
    </location>
</feature>
<feature type="transmembrane region" description="Helical" evidence="2">
    <location>
        <begin position="381"/>
        <end position="400"/>
    </location>
</feature>
<feature type="transmembrane region" description="Helical" evidence="2">
    <location>
        <begin position="299"/>
        <end position="321"/>
    </location>
</feature>
<feature type="transmembrane region" description="Helical" evidence="2">
    <location>
        <begin position="58"/>
        <end position="79"/>
    </location>
</feature>
<dbReference type="KEGG" id="cpoy:GP475_02590"/>
<keyword evidence="4" id="KW-1185">Reference proteome</keyword>
<proteinExistence type="predicted"/>
<evidence type="ECO:0000256" key="1">
    <source>
        <dbReference type="SAM" id="MobiDB-lite"/>
    </source>
</evidence>
<dbReference type="Proteomes" id="UP000516320">
    <property type="component" value="Chromosome"/>
</dbReference>
<keyword evidence="2" id="KW-1133">Transmembrane helix</keyword>
<feature type="transmembrane region" description="Helical" evidence="2">
    <location>
        <begin position="467"/>
        <end position="485"/>
    </location>
</feature>
<keyword evidence="2" id="KW-0812">Transmembrane</keyword>
<protein>
    <submittedName>
        <fullName evidence="3">Uncharacterized protein</fullName>
    </submittedName>
</protein>
<dbReference type="InterPro" id="IPR046671">
    <property type="entry name" value="DUF6541"/>
</dbReference>
<dbReference type="Pfam" id="PF20176">
    <property type="entry name" value="DUF6541"/>
    <property type="match status" value="1"/>
</dbReference>
<sequence length="769" mass="83610">MGLLGVTVLGIIVFCVPGALFAWITGLRAPWSAALGLPISFGIYGFAGWLTSVIGVRYNLISVIAVWCGFLIIAALWRWGGRTFERWPHHPESEVAVAAQGGRSLVIETPLDLNSHPVAEPSATATTTKPKGWRLGSPGGLGDPIWLLPAAGVLVGMLVIMLPSLQWINALPHGMDTIFQGWDVLWHANVVRWIDETGIADPTRMGELHNPETHQAMYYPVAWHAGTWVLAHLAGLTPNTAINYSSVIIPGIILPVSGATVAWRLINDRGIFSQIAAASGAVIVTVIPAYYWVGNYVGAWPYTAALCASGVVLAAFMAAPYRPIMLLSCGLSFMGLVQLHPAAATVVITGLGLWWLCWLVWKPVRTPQSFLGSLGCRLRDVLILAAGGIIGILPLLPQLLGREGEVDAVASFSATEDLSTRDSILEVITMTTRHVNEGAPFNPAWILLLAAIGAIALVFWWKNIWALLFYLLSAALTYNALTPLPDPYGKILNLIGQLHYATPHRLIMPVALLTATAAGVGLAAVLGLIFSPLRRWAPKTGGAVLVVLSLTLTGACGWFGFQSIQEEARWSVQNLRTISITVTDRDRHAFNWLAQQPRAYQGLIMHDPSDGAGWMYALNGLPSVARHYHWPLPMKSSKLYALWRGIDQLGTGAKNDPDAANHVDQLAKDLDIRYLVLSPPNYWDFQKPWLPLTEGTYQTPGLTLVYKDAEDAIFVVNAEFSDEEINAMRSSGESPDPLPHQPTLGELGLAKTPAEINKPYYHRPGDGRT</sequence>
<feature type="transmembrane region" description="Helical" evidence="2">
    <location>
        <begin position="32"/>
        <end position="51"/>
    </location>
</feature>
<organism evidence="3 4">
    <name type="scientific">Corynebacterium poyangense</name>
    <dbReference type="NCBI Taxonomy" id="2684405"/>
    <lineage>
        <taxon>Bacteria</taxon>
        <taxon>Bacillati</taxon>
        <taxon>Actinomycetota</taxon>
        <taxon>Actinomycetes</taxon>
        <taxon>Mycobacteriales</taxon>
        <taxon>Corynebacteriaceae</taxon>
        <taxon>Corynebacterium</taxon>
    </lineage>
</organism>
<feature type="region of interest" description="Disordered" evidence="1">
    <location>
        <begin position="728"/>
        <end position="769"/>
    </location>
</feature>
<evidence type="ECO:0000256" key="2">
    <source>
        <dbReference type="SAM" id="Phobius"/>
    </source>
</evidence>
<accession>A0A7H0SM77</accession>